<organism evidence="1 2">
    <name type="scientific">Phytophthora infestans</name>
    <name type="common">Potato late blight agent</name>
    <name type="synonym">Botrytis infestans</name>
    <dbReference type="NCBI Taxonomy" id="4787"/>
    <lineage>
        <taxon>Eukaryota</taxon>
        <taxon>Sar</taxon>
        <taxon>Stramenopiles</taxon>
        <taxon>Oomycota</taxon>
        <taxon>Peronosporomycetes</taxon>
        <taxon>Peronosporales</taxon>
        <taxon>Peronosporaceae</taxon>
        <taxon>Phytophthora</taxon>
    </lineage>
</organism>
<dbReference type="AlphaFoldDB" id="A0A8S9TKQ5"/>
<gene>
    <name evidence="1" type="ORF">GN958_ATG21909</name>
</gene>
<sequence length="93" mass="10058">MAASTQRVSVIATALDDVAPATLTLVDQEPFPVICQICMDAPSSVFQLCGAECLAEVCGECLCVSIYSIRTNGSSSFFQQRQRNKIPNNLNKK</sequence>
<evidence type="ECO:0000313" key="2">
    <source>
        <dbReference type="Proteomes" id="UP000704712"/>
    </source>
</evidence>
<comment type="caution">
    <text evidence="1">The sequence shown here is derived from an EMBL/GenBank/DDBJ whole genome shotgun (WGS) entry which is preliminary data.</text>
</comment>
<accession>A0A8S9TKQ5</accession>
<evidence type="ECO:0000313" key="1">
    <source>
        <dbReference type="EMBL" id="KAF4128931.1"/>
    </source>
</evidence>
<dbReference type="EMBL" id="JAACNO010003040">
    <property type="protein sequence ID" value="KAF4128931.1"/>
    <property type="molecule type" value="Genomic_DNA"/>
</dbReference>
<proteinExistence type="predicted"/>
<protein>
    <submittedName>
        <fullName evidence="1">Uncharacterized protein</fullName>
    </submittedName>
</protein>
<reference evidence="1" key="1">
    <citation type="submission" date="2020-03" db="EMBL/GenBank/DDBJ databases">
        <title>Hybrid Assembly of Korean Phytophthora infestans isolates.</title>
        <authorList>
            <person name="Prokchorchik M."/>
            <person name="Lee Y."/>
            <person name="Seo J."/>
            <person name="Cho J.-H."/>
            <person name="Park Y.-E."/>
            <person name="Jang D.-C."/>
            <person name="Im J.-S."/>
            <person name="Choi J.-G."/>
            <person name="Park H.-J."/>
            <person name="Lee G.-B."/>
            <person name="Lee Y.-G."/>
            <person name="Hong S.-Y."/>
            <person name="Cho K."/>
            <person name="Sohn K.H."/>
        </authorList>
    </citation>
    <scope>NUCLEOTIDE SEQUENCE</scope>
    <source>
        <strain evidence="1">KR_2_A2</strain>
    </source>
</reference>
<name>A0A8S9TKQ5_PHYIN</name>
<dbReference type="Proteomes" id="UP000704712">
    <property type="component" value="Unassembled WGS sequence"/>
</dbReference>